<dbReference type="InterPro" id="IPR002575">
    <property type="entry name" value="Aminoglycoside_PTrfase"/>
</dbReference>
<reference evidence="3 4" key="1">
    <citation type="submission" date="2018-02" db="EMBL/GenBank/DDBJ databases">
        <title>Genomic Encyclopedia of Archaeal and Bacterial Type Strains, Phase II (KMG-II): from individual species to whole genera.</title>
        <authorList>
            <person name="Goeker M."/>
        </authorList>
    </citation>
    <scope>NUCLEOTIDE SEQUENCE [LARGE SCALE GENOMIC DNA]</scope>
    <source>
        <strain evidence="3 4">DSM 3808</strain>
    </source>
</reference>
<keyword evidence="3" id="KW-0418">Kinase</keyword>
<dbReference type="Gene3D" id="3.90.1200.10">
    <property type="match status" value="1"/>
</dbReference>
<dbReference type="Gene3D" id="3.30.200.20">
    <property type="entry name" value="Phosphorylase Kinase, domain 1"/>
    <property type="match status" value="1"/>
</dbReference>
<dbReference type="EMBL" id="PTJA01000009">
    <property type="protein sequence ID" value="PPK79611.1"/>
    <property type="molecule type" value="Genomic_DNA"/>
</dbReference>
<comment type="similarity">
    <text evidence="1">Belongs to the pseudomonas-type ThrB family.</text>
</comment>
<dbReference type="InterPro" id="IPR011009">
    <property type="entry name" value="Kinase-like_dom_sf"/>
</dbReference>
<sequence>MTAGIMEFWGLNEEPVAATPTTWEVAGKYILKSVGTENAALNNIRLTAALRSHGVPVPHIMKAADGRDYILTEDGCYLLLEKLAGSHIKEVFEQDYESIAYETGIVIGKIHCAFMTVTDNKTGMNSFHQELTGWISRELSGSSLLTKEEWSGPMDALCRIYPQLPRQQIHRDLHYGNLLFEGTTLTGVLDFDLGKQDARLFDIAYFLIGQLTGYKDLMAIKKKWIRFISQFLSGYESIIVLENDEKKALPPMMQCIELLFTAFWLQKANQEAAAETLRIFKFMEHVYSQE</sequence>
<gene>
    <name evidence="3" type="ORF">BXY41_10989</name>
</gene>
<feature type="domain" description="Aminoglycoside phosphotransferase" evidence="2">
    <location>
        <begin position="27"/>
        <end position="207"/>
    </location>
</feature>
<dbReference type="Proteomes" id="UP000237749">
    <property type="component" value="Unassembled WGS sequence"/>
</dbReference>
<organism evidence="3 4">
    <name type="scientific">Lacrimispora xylanisolvens</name>
    <dbReference type="NCBI Taxonomy" id="384636"/>
    <lineage>
        <taxon>Bacteria</taxon>
        <taxon>Bacillati</taxon>
        <taxon>Bacillota</taxon>
        <taxon>Clostridia</taxon>
        <taxon>Lachnospirales</taxon>
        <taxon>Lachnospiraceae</taxon>
        <taxon>Lacrimispora</taxon>
    </lineage>
</organism>
<dbReference type="SUPFAM" id="SSF56112">
    <property type="entry name" value="Protein kinase-like (PK-like)"/>
    <property type="match status" value="1"/>
</dbReference>
<accession>A0A2S6HPV5</accession>
<evidence type="ECO:0000313" key="3">
    <source>
        <dbReference type="EMBL" id="PPK79611.1"/>
    </source>
</evidence>
<name>A0A2S6HPV5_9FIRM</name>
<proteinExistence type="inferred from homology"/>
<evidence type="ECO:0000259" key="2">
    <source>
        <dbReference type="Pfam" id="PF01636"/>
    </source>
</evidence>
<keyword evidence="3" id="KW-0808">Transferase</keyword>
<comment type="caution">
    <text evidence="3">The sequence shown here is derived from an EMBL/GenBank/DDBJ whole genome shotgun (WGS) entry which is preliminary data.</text>
</comment>
<evidence type="ECO:0000256" key="1">
    <source>
        <dbReference type="ARBA" id="ARBA00038240"/>
    </source>
</evidence>
<dbReference type="AlphaFoldDB" id="A0A2S6HPV5"/>
<dbReference type="PANTHER" id="PTHR21064:SF6">
    <property type="entry name" value="AMINOGLYCOSIDE PHOSPHOTRANSFERASE DOMAIN-CONTAINING PROTEIN"/>
    <property type="match status" value="1"/>
</dbReference>
<dbReference type="GO" id="GO:0019202">
    <property type="term" value="F:amino acid kinase activity"/>
    <property type="evidence" value="ECO:0007669"/>
    <property type="project" value="TreeGrafter"/>
</dbReference>
<protein>
    <submittedName>
        <fullName evidence="3">Ser/Thr protein kinase RdoA (MazF antagonist)</fullName>
    </submittedName>
</protein>
<evidence type="ECO:0000313" key="4">
    <source>
        <dbReference type="Proteomes" id="UP000237749"/>
    </source>
</evidence>
<keyword evidence="4" id="KW-1185">Reference proteome</keyword>
<dbReference type="InterPro" id="IPR050249">
    <property type="entry name" value="Pseudomonas-type_ThrB"/>
</dbReference>
<dbReference type="PANTHER" id="PTHR21064">
    <property type="entry name" value="AMINOGLYCOSIDE PHOSPHOTRANSFERASE DOMAIN-CONTAINING PROTEIN-RELATED"/>
    <property type="match status" value="1"/>
</dbReference>
<dbReference type="RefSeq" id="WP_170072435.1">
    <property type="nucleotide sequence ID" value="NZ_PTJA01000009.1"/>
</dbReference>
<dbReference type="Pfam" id="PF01636">
    <property type="entry name" value="APH"/>
    <property type="match status" value="1"/>
</dbReference>